<dbReference type="Proteomes" id="UP000015105">
    <property type="component" value="Chromosome 7D"/>
</dbReference>
<evidence type="ECO:0000313" key="2">
    <source>
        <dbReference type="Proteomes" id="UP000015105"/>
    </source>
</evidence>
<reference evidence="2" key="2">
    <citation type="journal article" date="2017" name="Nat. Plants">
        <title>The Aegilops tauschii genome reveals multiple impacts of transposons.</title>
        <authorList>
            <person name="Zhao G."/>
            <person name="Zou C."/>
            <person name="Li K."/>
            <person name="Wang K."/>
            <person name="Li T."/>
            <person name="Gao L."/>
            <person name="Zhang X."/>
            <person name="Wang H."/>
            <person name="Yang Z."/>
            <person name="Liu X."/>
            <person name="Jiang W."/>
            <person name="Mao L."/>
            <person name="Kong X."/>
            <person name="Jiao Y."/>
            <person name="Jia J."/>
        </authorList>
    </citation>
    <scope>NUCLEOTIDE SEQUENCE [LARGE SCALE GENOMIC DNA]</scope>
    <source>
        <strain evidence="2">cv. AL8/78</strain>
    </source>
</reference>
<reference evidence="1" key="5">
    <citation type="journal article" date="2021" name="G3 (Bethesda)">
        <title>Aegilops tauschii genome assembly Aet v5.0 features greater sequence contiguity and improved annotation.</title>
        <authorList>
            <person name="Wang L."/>
            <person name="Zhu T."/>
            <person name="Rodriguez J.C."/>
            <person name="Deal K.R."/>
            <person name="Dubcovsky J."/>
            <person name="McGuire P.E."/>
            <person name="Lux T."/>
            <person name="Spannagl M."/>
            <person name="Mayer K.F.X."/>
            <person name="Baldrich P."/>
            <person name="Meyers B.C."/>
            <person name="Huo N."/>
            <person name="Gu Y.Q."/>
            <person name="Zhou H."/>
            <person name="Devos K.M."/>
            <person name="Bennetzen J.L."/>
            <person name="Unver T."/>
            <person name="Budak H."/>
            <person name="Gulick P.J."/>
            <person name="Galiba G."/>
            <person name="Kalapos B."/>
            <person name="Nelson D.R."/>
            <person name="Li P."/>
            <person name="You F.M."/>
            <person name="Luo M.C."/>
            <person name="Dvorak J."/>
        </authorList>
    </citation>
    <scope>NUCLEOTIDE SEQUENCE [LARGE SCALE GENOMIC DNA]</scope>
    <source>
        <strain evidence="1">cv. AL8/78</strain>
    </source>
</reference>
<protein>
    <submittedName>
        <fullName evidence="1">Uncharacterized protein</fullName>
    </submittedName>
</protein>
<sequence>MLEDGYPLRIRNAQQSITNQCVSHPYQISEAKGAQLKIDCYTNFSDRWHSQWTHCFCDVYWSLSAEGISACRSSLNLPYTQETFLISGDMLLHRYI</sequence>
<reference evidence="1" key="4">
    <citation type="submission" date="2019-03" db="UniProtKB">
        <authorList>
            <consortium name="EnsemblPlants"/>
        </authorList>
    </citation>
    <scope>IDENTIFICATION</scope>
</reference>
<dbReference type="Gramene" id="AET7Gv21323700.4">
    <property type="protein sequence ID" value="AET7Gv21323700.4"/>
    <property type="gene ID" value="AET7Gv21323700"/>
</dbReference>
<reference evidence="2" key="1">
    <citation type="journal article" date="2014" name="Science">
        <title>Ancient hybridizations among the ancestral genomes of bread wheat.</title>
        <authorList>
            <consortium name="International Wheat Genome Sequencing Consortium,"/>
            <person name="Marcussen T."/>
            <person name="Sandve S.R."/>
            <person name="Heier L."/>
            <person name="Spannagl M."/>
            <person name="Pfeifer M."/>
            <person name="Jakobsen K.S."/>
            <person name="Wulff B.B."/>
            <person name="Steuernagel B."/>
            <person name="Mayer K.F."/>
            <person name="Olsen O.A."/>
        </authorList>
    </citation>
    <scope>NUCLEOTIDE SEQUENCE [LARGE SCALE GENOMIC DNA]</scope>
    <source>
        <strain evidence="2">cv. AL8/78</strain>
    </source>
</reference>
<proteinExistence type="predicted"/>
<keyword evidence="2" id="KW-1185">Reference proteome</keyword>
<accession>A0A453TB60</accession>
<evidence type="ECO:0000313" key="1">
    <source>
        <dbReference type="EnsemblPlants" id="AET7Gv21323700.4"/>
    </source>
</evidence>
<dbReference type="EnsemblPlants" id="AET7Gv21323700.4">
    <property type="protein sequence ID" value="AET7Gv21323700.4"/>
    <property type="gene ID" value="AET7Gv21323700"/>
</dbReference>
<organism evidence="1 2">
    <name type="scientific">Aegilops tauschii subsp. strangulata</name>
    <name type="common">Goatgrass</name>
    <dbReference type="NCBI Taxonomy" id="200361"/>
    <lineage>
        <taxon>Eukaryota</taxon>
        <taxon>Viridiplantae</taxon>
        <taxon>Streptophyta</taxon>
        <taxon>Embryophyta</taxon>
        <taxon>Tracheophyta</taxon>
        <taxon>Spermatophyta</taxon>
        <taxon>Magnoliopsida</taxon>
        <taxon>Liliopsida</taxon>
        <taxon>Poales</taxon>
        <taxon>Poaceae</taxon>
        <taxon>BOP clade</taxon>
        <taxon>Pooideae</taxon>
        <taxon>Triticodae</taxon>
        <taxon>Triticeae</taxon>
        <taxon>Triticinae</taxon>
        <taxon>Aegilops</taxon>
    </lineage>
</organism>
<dbReference type="AlphaFoldDB" id="A0A453TB60"/>
<reference evidence="1" key="3">
    <citation type="journal article" date="2017" name="Nature">
        <title>Genome sequence of the progenitor of the wheat D genome Aegilops tauschii.</title>
        <authorList>
            <person name="Luo M.C."/>
            <person name="Gu Y.Q."/>
            <person name="Puiu D."/>
            <person name="Wang H."/>
            <person name="Twardziok S.O."/>
            <person name="Deal K.R."/>
            <person name="Huo N."/>
            <person name="Zhu T."/>
            <person name="Wang L."/>
            <person name="Wang Y."/>
            <person name="McGuire P.E."/>
            <person name="Liu S."/>
            <person name="Long H."/>
            <person name="Ramasamy R.K."/>
            <person name="Rodriguez J.C."/>
            <person name="Van S.L."/>
            <person name="Yuan L."/>
            <person name="Wang Z."/>
            <person name="Xia Z."/>
            <person name="Xiao L."/>
            <person name="Anderson O.D."/>
            <person name="Ouyang S."/>
            <person name="Liang Y."/>
            <person name="Zimin A.V."/>
            <person name="Pertea G."/>
            <person name="Qi P."/>
            <person name="Bennetzen J.L."/>
            <person name="Dai X."/>
            <person name="Dawson M.W."/>
            <person name="Muller H.G."/>
            <person name="Kugler K."/>
            <person name="Rivarola-Duarte L."/>
            <person name="Spannagl M."/>
            <person name="Mayer K.F.X."/>
            <person name="Lu F.H."/>
            <person name="Bevan M.W."/>
            <person name="Leroy P."/>
            <person name="Li P."/>
            <person name="You F.M."/>
            <person name="Sun Q."/>
            <person name="Liu Z."/>
            <person name="Lyons E."/>
            <person name="Wicker T."/>
            <person name="Salzberg S.L."/>
            <person name="Devos K.M."/>
            <person name="Dvorak J."/>
        </authorList>
    </citation>
    <scope>NUCLEOTIDE SEQUENCE [LARGE SCALE GENOMIC DNA]</scope>
    <source>
        <strain evidence="1">cv. AL8/78</strain>
    </source>
</reference>
<name>A0A453TB60_AEGTS</name>